<keyword evidence="8" id="KW-0325">Glycoprotein</keyword>
<dbReference type="FunFam" id="2.40.70.10:FF:000060">
    <property type="entry name" value="Aspartic-type endopeptidase ctsD"/>
    <property type="match status" value="1"/>
</dbReference>
<evidence type="ECO:0000256" key="1">
    <source>
        <dbReference type="ARBA" id="ARBA00004236"/>
    </source>
</evidence>
<organism evidence="15 16">
    <name type="scientific">Didymella heteroderae</name>
    <dbReference type="NCBI Taxonomy" id="1769908"/>
    <lineage>
        <taxon>Eukaryota</taxon>
        <taxon>Fungi</taxon>
        <taxon>Dikarya</taxon>
        <taxon>Ascomycota</taxon>
        <taxon>Pezizomycotina</taxon>
        <taxon>Dothideomycetes</taxon>
        <taxon>Pleosporomycetidae</taxon>
        <taxon>Pleosporales</taxon>
        <taxon>Pleosporineae</taxon>
        <taxon>Didymellaceae</taxon>
        <taxon>Didymella</taxon>
    </lineage>
</organism>
<comment type="similarity">
    <text evidence="2">Belongs to the peptidase A1 family.</text>
</comment>
<dbReference type="InterPro" id="IPR034164">
    <property type="entry name" value="Pepsin-like_dom"/>
</dbReference>
<comment type="subcellular location">
    <subcellularLocation>
        <location evidence="1">Cell membrane</location>
    </subcellularLocation>
</comment>
<feature type="chain" id="PRO_5040263301" description="Peptidase A1 domain-containing protein" evidence="13">
    <location>
        <begin position="22"/>
        <end position="490"/>
    </location>
</feature>
<proteinExistence type="inferred from homology"/>
<dbReference type="PROSITE" id="PS51767">
    <property type="entry name" value="PEPTIDASE_A1"/>
    <property type="match status" value="1"/>
</dbReference>
<dbReference type="GO" id="GO:0004190">
    <property type="term" value="F:aspartic-type endopeptidase activity"/>
    <property type="evidence" value="ECO:0007669"/>
    <property type="project" value="UniProtKB-KW"/>
</dbReference>
<evidence type="ECO:0000256" key="10">
    <source>
        <dbReference type="PIRSR" id="PIRSR601461-1"/>
    </source>
</evidence>
<evidence type="ECO:0000256" key="6">
    <source>
        <dbReference type="ARBA" id="ARBA00022801"/>
    </source>
</evidence>
<feature type="signal peptide" evidence="13">
    <location>
        <begin position="1"/>
        <end position="21"/>
    </location>
</feature>
<comment type="caution">
    <text evidence="15">The sequence shown here is derived from an EMBL/GenBank/DDBJ whole genome shotgun (WGS) entry which is preliminary data.</text>
</comment>
<dbReference type="EMBL" id="SWKV01000070">
    <property type="protein sequence ID" value="KAF3034236.1"/>
    <property type="molecule type" value="Genomic_DNA"/>
</dbReference>
<keyword evidence="11" id="KW-1015">Disulfide bond</keyword>
<evidence type="ECO:0000259" key="14">
    <source>
        <dbReference type="PROSITE" id="PS51767"/>
    </source>
</evidence>
<accession>A0A9P4WJV3</accession>
<dbReference type="InterPro" id="IPR021109">
    <property type="entry name" value="Peptidase_aspartic_dom_sf"/>
</dbReference>
<evidence type="ECO:0000256" key="7">
    <source>
        <dbReference type="ARBA" id="ARBA00023136"/>
    </source>
</evidence>
<dbReference type="InterPro" id="IPR033121">
    <property type="entry name" value="PEPTIDASE_A1"/>
</dbReference>
<evidence type="ECO:0000313" key="16">
    <source>
        <dbReference type="Proteomes" id="UP000758155"/>
    </source>
</evidence>
<keyword evidence="7" id="KW-0472">Membrane</keyword>
<feature type="compositionally biased region" description="Low complexity" evidence="12">
    <location>
        <begin position="410"/>
        <end position="429"/>
    </location>
</feature>
<evidence type="ECO:0000256" key="9">
    <source>
        <dbReference type="ARBA" id="ARBA00023288"/>
    </source>
</evidence>
<dbReference type="GO" id="GO:0006508">
    <property type="term" value="P:proteolysis"/>
    <property type="evidence" value="ECO:0007669"/>
    <property type="project" value="UniProtKB-KW"/>
</dbReference>
<evidence type="ECO:0000256" key="13">
    <source>
        <dbReference type="SAM" id="SignalP"/>
    </source>
</evidence>
<keyword evidence="9" id="KW-0449">Lipoprotein</keyword>
<keyword evidence="6" id="KW-0378">Hydrolase</keyword>
<feature type="active site" evidence="10">
    <location>
        <position position="296"/>
    </location>
</feature>
<evidence type="ECO:0000256" key="5">
    <source>
        <dbReference type="ARBA" id="ARBA00022750"/>
    </source>
</evidence>
<dbReference type="OrthoDB" id="660550at2759"/>
<evidence type="ECO:0000256" key="8">
    <source>
        <dbReference type="ARBA" id="ARBA00023180"/>
    </source>
</evidence>
<protein>
    <recommendedName>
        <fullName evidence="14">Peptidase A1 domain-containing protein</fullName>
    </recommendedName>
</protein>
<evidence type="ECO:0000256" key="12">
    <source>
        <dbReference type="SAM" id="MobiDB-lite"/>
    </source>
</evidence>
<keyword evidence="16" id="KW-1185">Reference proteome</keyword>
<reference evidence="15" key="1">
    <citation type="submission" date="2019-04" db="EMBL/GenBank/DDBJ databases">
        <title>Sequencing of skin fungus with MAO and IRED activity.</title>
        <authorList>
            <person name="Marsaioli A.J."/>
            <person name="Bonatto J.M.C."/>
            <person name="Reis Junior O."/>
        </authorList>
    </citation>
    <scope>NUCLEOTIDE SEQUENCE</scope>
    <source>
        <strain evidence="15">28M1</strain>
    </source>
</reference>
<dbReference type="InterPro" id="IPR001461">
    <property type="entry name" value="Aspartic_peptidase_A1"/>
</dbReference>
<keyword evidence="13" id="KW-0732">Signal</keyword>
<evidence type="ECO:0000256" key="2">
    <source>
        <dbReference type="ARBA" id="ARBA00007447"/>
    </source>
</evidence>
<feature type="domain" description="Peptidase A1" evidence="14">
    <location>
        <begin position="95"/>
        <end position="401"/>
    </location>
</feature>
<gene>
    <name evidence="15" type="ORF">E8E12_004454</name>
</gene>
<dbReference type="CDD" id="cd05471">
    <property type="entry name" value="pepsin_like"/>
    <property type="match status" value="1"/>
</dbReference>
<dbReference type="PRINTS" id="PR00792">
    <property type="entry name" value="PEPSIN"/>
</dbReference>
<keyword evidence="3" id="KW-1003">Cell membrane</keyword>
<name>A0A9P4WJV3_9PLEO</name>
<feature type="region of interest" description="Disordered" evidence="12">
    <location>
        <begin position="402"/>
        <end position="429"/>
    </location>
</feature>
<feature type="disulfide bond" evidence="11">
    <location>
        <begin position="126"/>
        <end position="131"/>
    </location>
</feature>
<evidence type="ECO:0000256" key="3">
    <source>
        <dbReference type="ARBA" id="ARBA00022475"/>
    </source>
</evidence>
<evidence type="ECO:0000256" key="11">
    <source>
        <dbReference type="PIRSR" id="PIRSR601461-2"/>
    </source>
</evidence>
<keyword evidence="4" id="KW-0645">Protease</keyword>
<feature type="active site" evidence="10">
    <location>
        <position position="113"/>
    </location>
</feature>
<dbReference type="AlphaFoldDB" id="A0A9P4WJV3"/>
<evidence type="ECO:0000313" key="15">
    <source>
        <dbReference type="EMBL" id="KAF3034236.1"/>
    </source>
</evidence>
<sequence length="490" mass="51260">MHTQLSTWLAVSATMWPAVTAFYPYQHNDGSTTTWSSRRNAKFSRRSSGSITLPLRRVPVPLHSRQQNTYSIVDSKDPSQENSVAIDQDGSDLSYMVAVTIGDSKEEYRLLLDSAASNTWVMGQDCKSDACGMHTTFGKGDSSSLKTQSTPFSVTYGTGSASGTLATDTLHIGSLSPTVSFGLATNVSDEFKSYPMDGILGIGRGDTVSGSAQIMSSLLDAKLIGSKLYGIHLSRSKDGLNDGELNIGEVNKGRYSGDLNWLDCVPNDTGFWEISVADASVDGKHIGLAGKTGIMDTGASYILMPPADALALHSQIPGFAQSGETFSVPCDTKSALAFVFGKQSYNISTADWLGGKLDSGLCRSNIVGRQTFNESQWLIGDLFLKNVYSVFDFEDSRVGLGLPPTEGEKSSSSSSSTSPTATSTAASSTAAASKSSGAASATQTAAVEGSANPSSSAVAESQGQGQKGVSALVKAPLAFAIGAVLLSLLI</sequence>
<dbReference type="SUPFAM" id="SSF50630">
    <property type="entry name" value="Acid proteases"/>
    <property type="match status" value="1"/>
</dbReference>
<dbReference type="Proteomes" id="UP000758155">
    <property type="component" value="Unassembled WGS sequence"/>
</dbReference>
<evidence type="ECO:0000256" key="4">
    <source>
        <dbReference type="ARBA" id="ARBA00022670"/>
    </source>
</evidence>
<keyword evidence="5" id="KW-0064">Aspartyl protease</keyword>
<dbReference type="Gene3D" id="2.40.70.10">
    <property type="entry name" value="Acid Proteases"/>
    <property type="match status" value="2"/>
</dbReference>
<dbReference type="GO" id="GO:0005886">
    <property type="term" value="C:plasma membrane"/>
    <property type="evidence" value="ECO:0007669"/>
    <property type="project" value="UniProtKB-SubCell"/>
</dbReference>
<dbReference type="Pfam" id="PF00026">
    <property type="entry name" value="Asp"/>
    <property type="match status" value="1"/>
</dbReference>
<dbReference type="PANTHER" id="PTHR47966:SF75">
    <property type="entry name" value="ENDOPEPTIDASE (CTSD), PUTATIVE (AFU_ORTHOLOGUE AFUA_4G07040)-RELATED"/>
    <property type="match status" value="1"/>
</dbReference>
<dbReference type="PANTHER" id="PTHR47966">
    <property type="entry name" value="BETA-SITE APP-CLEAVING ENZYME, ISOFORM A-RELATED"/>
    <property type="match status" value="1"/>
</dbReference>